<accession>A0A7M2HD06</accession>
<gene>
    <name evidence="1" type="ORF">F7R26_038080</name>
</gene>
<evidence type="ECO:0000313" key="1">
    <source>
        <dbReference type="EMBL" id="QOT82092.1"/>
    </source>
</evidence>
<dbReference type="AlphaFoldDB" id="A0A7M2HD06"/>
<evidence type="ECO:0000313" key="2">
    <source>
        <dbReference type="Proteomes" id="UP000397656"/>
    </source>
</evidence>
<dbReference type="Proteomes" id="UP000397656">
    <property type="component" value="Plasmid pRK1-2"/>
</dbReference>
<sequence length="55" mass="6132">MTYSIQSRRDLVGVGHHDSVQLRYLPVANRLAGYSPFVLRKYVDPKGAAYEAAHG</sequence>
<keyword evidence="1" id="KW-0614">Plasmid</keyword>
<name>A0A7M2HD06_9BURK</name>
<geneLocation type="plasmid" evidence="1 2">
    <name>pRK1-2</name>
</geneLocation>
<proteinExistence type="predicted"/>
<dbReference type="EMBL" id="CP062806">
    <property type="protein sequence ID" value="QOT82092.1"/>
    <property type="molecule type" value="Genomic_DNA"/>
</dbReference>
<organism evidence="1 2">
    <name type="scientific">Cupriavidus basilensis</name>
    <dbReference type="NCBI Taxonomy" id="68895"/>
    <lineage>
        <taxon>Bacteria</taxon>
        <taxon>Pseudomonadati</taxon>
        <taxon>Pseudomonadota</taxon>
        <taxon>Betaproteobacteria</taxon>
        <taxon>Burkholderiales</taxon>
        <taxon>Burkholderiaceae</taxon>
        <taxon>Cupriavidus</taxon>
    </lineage>
</organism>
<protein>
    <submittedName>
        <fullName evidence="1">Uncharacterized protein</fullName>
    </submittedName>
</protein>
<reference evidence="1 2" key="1">
    <citation type="submission" date="2020-10" db="EMBL/GenBank/DDBJ databases">
        <title>Complete genome sequence of Cupriavidus basilensis CCUG 49340T.</title>
        <authorList>
            <person name="Salva-Serra F."/>
            <person name="Donoso R.A."/>
            <person name="Cho K.H."/>
            <person name="Yoo J.A."/>
            <person name="Lee K."/>
            <person name="Yoon S.-H."/>
            <person name="Perez-Pantoja D."/>
            <person name="Moore E.R.B."/>
        </authorList>
    </citation>
    <scope>NUCLEOTIDE SEQUENCE [LARGE SCALE GENOMIC DNA]</scope>
    <source>
        <strain evidence="2">CCUG 49340</strain>
        <plasmid evidence="1 2">pRK1-2</plasmid>
    </source>
</reference>